<accession>A0A2N6VKW1</accession>
<keyword evidence="2" id="KW-0812">Transmembrane</keyword>
<dbReference type="OrthoDB" id="9810871at2"/>
<dbReference type="InterPro" id="IPR012533">
    <property type="entry name" value="YcnI-copper_dom"/>
</dbReference>
<feature type="domain" description="YncI copper-binding" evidence="4">
    <location>
        <begin position="36"/>
        <end position="183"/>
    </location>
</feature>
<feature type="signal peptide" evidence="3">
    <location>
        <begin position="1"/>
        <end position="35"/>
    </location>
</feature>
<proteinExistence type="predicted"/>
<feature type="chain" id="PRO_5014924828" evidence="3">
    <location>
        <begin position="36"/>
        <end position="261"/>
    </location>
</feature>
<dbReference type="Proteomes" id="UP000809290">
    <property type="component" value="Unassembled WGS sequence"/>
</dbReference>
<protein>
    <submittedName>
        <fullName evidence="6">Nuclear export factor GLE1</fullName>
    </submittedName>
    <submittedName>
        <fullName evidence="5">Uncharacterized protein YcnI</fullName>
    </submittedName>
</protein>
<comment type="caution">
    <text evidence="6">The sequence shown here is derived from an EMBL/GenBank/DDBJ whole genome shotgun (WGS) entry which is preliminary data.</text>
</comment>
<dbReference type="RefSeq" id="WP_102239399.1">
    <property type="nucleotide sequence ID" value="NZ_JAFBCP010000001.1"/>
</dbReference>
<dbReference type="InterPro" id="IPR038507">
    <property type="entry name" value="YcnI-like_sf"/>
</dbReference>
<feature type="compositionally biased region" description="Basic and acidic residues" evidence="1">
    <location>
        <begin position="201"/>
        <end position="219"/>
    </location>
</feature>
<dbReference type="Pfam" id="PF07987">
    <property type="entry name" value="DUF1775"/>
    <property type="match status" value="1"/>
</dbReference>
<evidence type="ECO:0000313" key="6">
    <source>
        <dbReference type="EMBL" id="PMD04756.1"/>
    </source>
</evidence>
<gene>
    <name evidence="6" type="ORF">CJ199_10350</name>
    <name evidence="5" type="ORF">JOE56_001146</name>
</gene>
<reference evidence="5 8" key="2">
    <citation type="submission" date="2021-01" db="EMBL/GenBank/DDBJ databases">
        <title>Sequencing the genomes of 1000 actinobacteria strains.</title>
        <authorList>
            <person name="Klenk H.-P."/>
        </authorList>
    </citation>
    <scope>NUCLEOTIDE SEQUENCE [LARGE SCALE GENOMIC DNA]</scope>
    <source>
        <strain evidence="5 8">DSM 13657</strain>
    </source>
</reference>
<evidence type="ECO:0000256" key="1">
    <source>
        <dbReference type="SAM" id="MobiDB-lite"/>
    </source>
</evidence>
<dbReference type="Proteomes" id="UP000235598">
    <property type="component" value="Unassembled WGS sequence"/>
</dbReference>
<dbReference type="EMBL" id="JAFBCP010000001">
    <property type="protein sequence ID" value="MBM7816452.1"/>
    <property type="molecule type" value="Genomic_DNA"/>
</dbReference>
<keyword evidence="8" id="KW-1185">Reference proteome</keyword>
<evidence type="ECO:0000313" key="5">
    <source>
        <dbReference type="EMBL" id="MBM7816452.1"/>
    </source>
</evidence>
<dbReference type="Gene3D" id="2.60.40.2230">
    <property type="entry name" value="Uncharacterised protein YcnI-like PF07987, DUF1775"/>
    <property type="match status" value="1"/>
</dbReference>
<keyword evidence="3" id="KW-0732">Signal</keyword>
<dbReference type="AlphaFoldDB" id="A0A2N6VKW1"/>
<evidence type="ECO:0000313" key="8">
    <source>
        <dbReference type="Proteomes" id="UP000809290"/>
    </source>
</evidence>
<evidence type="ECO:0000256" key="3">
    <source>
        <dbReference type="SAM" id="SignalP"/>
    </source>
</evidence>
<feature type="region of interest" description="Disordered" evidence="1">
    <location>
        <begin position="191"/>
        <end position="231"/>
    </location>
</feature>
<dbReference type="CDD" id="cd08545">
    <property type="entry name" value="YcnI_like"/>
    <property type="match status" value="1"/>
</dbReference>
<reference evidence="6 7" key="1">
    <citation type="submission" date="2017-09" db="EMBL/GenBank/DDBJ databases">
        <title>Bacterial strain isolated from the female urinary microbiota.</title>
        <authorList>
            <person name="Thomas-White K."/>
            <person name="Kumar N."/>
            <person name="Forster S."/>
            <person name="Putonti C."/>
            <person name="Lawley T."/>
            <person name="Wolfe A.J."/>
        </authorList>
    </citation>
    <scope>NUCLEOTIDE SEQUENCE [LARGE SCALE GENOMIC DNA]</scope>
    <source>
        <strain evidence="6 7">UMB1301</strain>
    </source>
</reference>
<name>A0A2N6VKW1_9MICO</name>
<evidence type="ECO:0000256" key="2">
    <source>
        <dbReference type="SAM" id="Phobius"/>
    </source>
</evidence>
<sequence length="261" mass="27640">MHKKTLNKKSLLSRTLGVTAAAAALSIAGAMPASAHVTVKTDNAAAGSYTVLQVSVPHGCDGSATTKVSIKIPEGINMVTPTRNGFYSVEKVMKDLPEPITDGHGNKITQRVDEVVYTAKTPLPADQRDVFELSTKLPEDAAGKTLYFPTVQKCEKGETAWVQIPAEGQDPHELENPSPELEVTEAVEDGHGHAHGAHGHNHADGHDHGHEHGSDEKWVDAQPASQSGEGNNTPLVVTSLIVGILGLATGVWALLRGRKKA</sequence>
<evidence type="ECO:0000259" key="4">
    <source>
        <dbReference type="Pfam" id="PF07987"/>
    </source>
</evidence>
<evidence type="ECO:0000313" key="7">
    <source>
        <dbReference type="Proteomes" id="UP000235598"/>
    </source>
</evidence>
<keyword evidence="2" id="KW-0472">Membrane</keyword>
<keyword evidence="2" id="KW-1133">Transmembrane helix</keyword>
<feature type="transmembrane region" description="Helical" evidence="2">
    <location>
        <begin position="235"/>
        <end position="255"/>
    </location>
</feature>
<dbReference type="EMBL" id="PNHK01000004">
    <property type="protein sequence ID" value="PMD04756.1"/>
    <property type="molecule type" value="Genomic_DNA"/>
</dbReference>
<organism evidence="6 7">
    <name type="scientific">Brevibacterium paucivorans</name>
    <dbReference type="NCBI Taxonomy" id="170994"/>
    <lineage>
        <taxon>Bacteria</taxon>
        <taxon>Bacillati</taxon>
        <taxon>Actinomycetota</taxon>
        <taxon>Actinomycetes</taxon>
        <taxon>Micrococcales</taxon>
        <taxon>Brevibacteriaceae</taxon>
        <taxon>Brevibacterium</taxon>
    </lineage>
</organism>